<dbReference type="RefSeq" id="WP_182390102.1">
    <property type="nucleotide sequence ID" value="NZ_JACGCX010000014.1"/>
</dbReference>
<reference evidence="1 2" key="1">
    <citation type="submission" date="2020-07" db="EMBL/GenBank/DDBJ databases">
        <title>Diversity of carbapenemase encoding genes among Pseudomonas putida group clinical isolates in a tertiary Brazilian hospital.</title>
        <authorList>
            <person name="Alberto-Lei F."/>
            <person name="Nodari C.S."/>
            <person name="Streling A.P."/>
            <person name="Paulino J.T."/>
            <person name="Bessa-Neto F.O."/>
            <person name="Cayo R."/>
            <person name="Gales A.C."/>
        </authorList>
    </citation>
    <scope>NUCLEOTIDE SEQUENCE [LARGE SCALE GENOMIC DNA]</scope>
    <source>
        <strain evidence="1 2">12815</strain>
    </source>
</reference>
<dbReference type="InterPro" id="IPR009225">
    <property type="entry name" value="Phage_head_completion_GpL"/>
</dbReference>
<comment type="caution">
    <text evidence="1">The sequence shown here is derived from an EMBL/GenBank/DDBJ whole genome shotgun (WGS) entry which is preliminary data.</text>
</comment>
<sequence>MSTDRLPRIADSHDPFWPRVDLGRLHERLKLQQPVSDAALEVAARCAVIAAASEFARWRAALRERGYQRLEDVAGHDHGRALHVCYTRFVEAAILHTLGSVPCLAGPRRGLKHA</sequence>
<protein>
    <submittedName>
        <fullName evidence="1">Head completion/stabilization protein</fullName>
    </submittedName>
</protein>
<dbReference type="AlphaFoldDB" id="A0A7W2KIQ4"/>
<evidence type="ECO:0000313" key="2">
    <source>
        <dbReference type="Proteomes" id="UP000545074"/>
    </source>
</evidence>
<organism evidence="1 2">
    <name type="scientific">Pseudomonas juntendi</name>
    <dbReference type="NCBI Taxonomy" id="2666183"/>
    <lineage>
        <taxon>Bacteria</taxon>
        <taxon>Pseudomonadati</taxon>
        <taxon>Pseudomonadota</taxon>
        <taxon>Gammaproteobacteria</taxon>
        <taxon>Pseudomonadales</taxon>
        <taxon>Pseudomonadaceae</taxon>
        <taxon>Pseudomonas</taxon>
    </lineage>
</organism>
<name>A0A7W2KIQ4_9PSED</name>
<proteinExistence type="predicted"/>
<dbReference type="EMBL" id="JACGCX010000014">
    <property type="protein sequence ID" value="MBA6099258.1"/>
    <property type="molecule type" value="Genomic_DNA"/>
</dbReference>
<dbReference type="Pfam" id="PF05926">
    <property type="entry name" value="Phage_GPL"/>
    <property type="match status" value="1"/>
</dbReference>
<gene>
    <name evidence="1" type="ORF">H4C80_19345</name>
</gene>
<accession>A0A7W2KIQ4</accession>
<evidence type="ECO:0000313" key="1">
    <source>
        <dbReference type="EMBL" id="MBA6099258.1"/>
    </source>
</evidence>
<dbReference type="Proteomes" id="UP000545074">
    <property type="component" value="Unassembled WGS sequence"/>
</dbReference>